<feature type="region of interest" description="Disordered" evidence="2">
    <location>
        <begin position="20"/>
        <end position="41"/>
    </location>
</feature>
<dbReference type="GO" id="GO:0016746">
    <property type="term" value="F:acyltransferase activity"/>
    <property type="evidence" value="ECO:0007669"/>
    <property type="project" value="InterPro"/>
</dbReference>
<evidence type="ECO:0000256" key="1">
    <source>
        <dbReference type="ARBA" id="ARBA00007317"/>
    </source>
</evidence>
<organism evidence="4">
    <name type="scientific">uncultured Rubrobacteraceae bacterium</name>
    <dbReference type="NCBI Taxonomy" id="349277"/>
    <lineage>
        <taxon>Bacteria</taxon>
        <taxon>Bacillati</taxon>
        <taxon>Actinomycetota</taxon>
        <taxon>Rubrobacteria</taxon>
        <taxon>Rubrobacterales</taxon>
        <taxon>Rubrobacteraceae</taxon>
        <taxon>environmental samples</taxon>
    </lineage>
</organism>
<accession>A0A6J4P735</accession>
<dbReference type="InterPro" id="IPR004167">
    <property type="entry name" value="PSBD"/>
</dbReference>
<dbReference type="InterPro" id="IPR036625">
    <property type="entry name" value="E3-bd_dom_sf"/>
</dbReference>
<sequence length="140" mass="15032">MAKKMDKAVKDLAKEVKKLRKENEKLAKAVEKSRKDQAESNRKVLALLEERLATPVASADDAEDHPHDENGGFVTAETASEGDGDVPEVSDEAQQDHGEEPEVTEAAKRRAKELGIDPTTVEGTGSGGRVLVKDVEAAVS</sequence>
<evidence type="ECO:0000259" key="3">
    <source>
        <dbReference type="PROSITE" id="PS51826"/>
    </source>
</evidence>
<feature type="domain" description="Peripheral subunit-binding (PSBD)" evidence="3">
    <location>
        <begin position="102"/>
        <end position="139"/>
    </location>
</feature>
<feature type="compositionally biased region" description="Basic and acidic residues" evidence="2">
    <location>
        <begin position="94"/>
        <end position="115"/>
    </location>
</feature>
<dbReference type="Gene3D" id="4.10.320.10">
    <property type="entry name" value="E3-binding domain"/>
    <property type="match status" value="1"/>
</dbReference>
<feature type="region of interest" description="Disordered" evidence="2">
    <location>
        <begin position="56"/>
        <end position="128"/>
    </location>
</feature>
<reference evidence="4" key="1">
    <citation type="submission" date="2020-02" db="EMBL/GenBank/DDBJ databases">
        <authorList>
            <person name="Meier V. D."/>
        </authorList>
    </citation>
    <scope>NUCLEOTIDE SEQUENCE</scope>
    <source>
        <strain evidence="4">AVDCRST_MAG22</strain>
    </source>
</reference>
<proteinExistence type="inferred from homology"/>
<evidence type="ECO:0000256" key="2">
    <source>
        <dbReference type="SAM" id="MobiDB-lite"/>
    </source>
</evidence>
<protein>
    <recommendedName>
        <fullName evidence="3">Peripheral subunit-binding (PSBD) domain-containing protein</fullName>
    </recommendedName>
</protein>
<dbReference type="PROSITE" id="PS51826">
    <property type="entry name" value="PSBD"/>
    <property type="match status" value="1"/>
</dbReference>
<comment type="similarity">
    <text evidence="1">Belongs to the 2-oxoacid dehydrogenase family.</text>
</comment>
<dbReference type="EMBL" id="CADCUV010000069">
    <property type="protein sequence ID" value="CAA9408119.1"/>
    <property type="molecule type" value="Genomic_DNA"/>
</dbReference>
<name>A0A6J4P735_9ACTN</name>
<dbReference type="Pfam" id="PF02817">
    <property type="entry name" value="E3_binding"/>
    <property type="match status" value="1"/>
</dbReference>
<dbReference type="AlphaFoldDB" id="A0A6J4P735"/>
<gene>
    <name evidence="4" type="ORF">AVDCRST_MAG22-1679</name>
</gene>
<feature type="compositionally biased region" description="Acidic residues" evidence="2">
    <location>
        <begin position="80"/>
        <end position="93"/>
    </location>
</feature>
<dbReference type="SUPFAM" id="SSF47005">
    <property type="entry name" value="Peripheral subunit-binding domain of 2-oxo acid dehydrogenase complex"/>
    <property type="match status" value="1"/>
</dbReference>
<evidence type="ECO:0000313" key="4">
    <source>
        <dbReference type="EMBL" id="CAA9408119.1"/>
    </source>
</evidence>